<dbReference type="InterPro" id="IPR036527">
    <property type="entry name" value="SCP2_sterol-bd_dom_sf"/>
</dbReference>
<dbReference type="SUPFAM" id="SSF55718">
    <property type="entry name" value="SCP-like"/>
    <property type="match status" value="1"/>
</dbReference>
<feature type="active site" description="Proton donor" evidence="5">
    <location>
        <position position="139"/>
    </location>
</feature>
<dbReference type="NCBIfam" id="NF002367">
    <property type="entry name" value="PRK01346.1-4"/>
    <property type="match status" value="1"/>
</dbReference>
<dbReference type="Pfam" id="PF13527">
    <property type="entry name" value="Acetyltransf_9"/>
    <property type="match status" value="1"/>
</dbReference>
<gene>
    <name evidence="7" type="ORF">RVF87_03690</name>
</gene>
<dbReference type="SUPFAM" id="SSF55729">
    <property type="entry name" value="Acyl-CoA N-acyltransferases (Nat)"/>
    <property type="match status" value="1"/>
</dbReference>
<name>A0ABZ2U3A5_9ACTN</name>
<accession>A0ABZ2U3A5</accession>
<dbReference type="InterPro" id="IPR016181">
    <property type="entry name" value="Acyl_CoA_acyltransferase"/>
</dbReference>
<dbReference type="Gene3D" id="3.30.1050.10">
    <property type="entry name" value="SCP2 sterol-binding domain"/>
    <property type="match status" value="1"/>
</dbReference>
<dbReference type="Gene3D" id="3.40.630.30">
    <property type="match status" value="2"/>
</dbReference>
<evidence type="ECO:0000256" key="5">
    <source>
        <dbReference type="HAMAP-Rule" id="MF_01812"/>
    </source>
</evidence>
<dbReference type="PANTHER" id="PTHR37817:SF1">
    <property type="entry name" value="N-ACETYLTRANSFERASE EIS"/>
    <property type="match status" value="1"/>
</dbReference>
<keyword evidence="8" id="KW-1185">Reference proteome</keyword>
<protein>
    <submittedName>
        <fullName evidence="7">GNAT family N-acetyltransferase</fullName>
        <ecNumber evidence="7">2.3.1.-</ecNumber>
    </submittedName>
</protein>
<dbReference type="InterPro" id="IPR041380">
    <property type="entry name" value="Acetyltransf_17"/>
</dbReference>
<evidence type="ECO:0000313" key="7">
    <source>
        <dbReference type="EMBL" id="WYY08195.1"/>
    </source>
</evidence>
<evidence type="ECO:0000259" key="6">
    <source>
        <dbReference type="PROSITE" id="PS51186"/>
    </source>
</evidence>
<dbReference type="PROSITE" id="PS51186">
    <property type="entry name" value="GNAT"/>
    <property type="match status" value="1"/>
</dbReference>
<comment type="subunit">
    <text evidence="5">Homohexamer; trimer of dimers.</text>
</comment>
<sequence length="413" mass="44907">MSTPISEPESTDPLALERPRGTDWPEILAIDARAFALPKPLPGDEMIEFRNRAGEGDTVVIRDTASEGRPIVAVSLYFPVPVTVPGGGIATTAGLSWVSVSATHRRRGLLRRMLTEQYRTWREHELPLATLTASEGGIYERFGFGPAAFAHEIQVTPSAAEFRTPAPADSRVRYANQDQITKYVPAIHARWARSRTGAITRPDTWWPSIMADRSFRRNSQTSGLHYLLHADGYAAYRIDARDKTALVGDFVAVTPQAHTDLWRVLTGLDLVSAVKASIPVDDPLPLKLRNARAVEVHGRSDELWVSILDVVEALQLRTYGAAGDLVLDVSDDFGDRAGRYRLTTGDDGSATVARTDDDADLALDVATLSSLYLGGITVSQMAAAGRIDGADEAITQLSAMFAVTEAPFSGTFF</sequence>
<keyword evidence="4 5" id="KW-0012">Acyltransferase</keyword>
<comment type="similarity">
    <text evidence="1 5">Belongs to the acetyltransferase Eis family.</text>
</comment>
<organism evidence="7 8">
    <name type="scientific">Gordonia hydrophobica</name>
    <dbReference type="NCBI Taxonomy" id="40516"/>
    <lineage>
        <taxon>Bacteria</taxon>
        <taxon>Bacillati</taxon>
        <taxon>Actinomycetota</taxon>
        <taxon>Actinomycetes</taxon>
        <taxon>Mycobacteriales</taxon>
        <taxon>Gordoniaceae</taxon>
        <taxon>Gordonia</taxon>
    </lineage>
</organism>
<dbReference type="Proteomes" id="UP001479933">
    <property type="component" value="Chromosome"/>
</dbReference>
<evidence type="ECO:0000256" key="1">
    <source>
        <dbReference type="ARBA" id="ARBA00009213"/>
    </source>
</evidence>
<keyword evidence="2" id="KW-1036">Host cytoplasmic vesicle</keyword>
<dbReference type="EC" id="2.3.1.-" evidence="7"/>
<dbReference type="HAMAP" id="MF_01812">
    <property type="entry name" value="Eis"/>
    <property type="match status" value="1"/>
</dbReference>
<evidence type="ECO:0000256" key="2">
    <source>
        <dbReference type="ARBA" id="ARBA00022488"/>
    </source>
</evidence>
<feature type="binding site" evidence="5">
    <location>
        <begin position="106"/>
        <end position="111"/>
    </location>
    <ligand>
        <name>acetyl-CoA</name>
        <dbReference type="ChEBI" id="CHEBI:57288"/>
    </ligand>
</feature>
<dbReference type="InterPro" id="IPR022902">
    <property type="entry name" value="NAcTrfase_Eis"/>
</dbReference>
<feature type="domain" description="N-acetyltransferase" evidence="6">
    <location>
        <begin position="14"/>
        <end position="167"/>
    </location>
</feature>
<evidence type="ECO:0000256" key="3">
    <source>
        <dbReference type="ARBA" id="ARBA00022679"/>
    </source>
</evidence>
<dbReference type="RefSeq" id="WP_244885354.1">
    <property type="nucleotide sequence ID" value="NZ_CP136137.1"/>
</dbReference>
<feature type="binding site" evidence="5">
    <location>
        <begin position="98"/>
        <end position="100"/>
    </location>
    <ligand>
        <name>acetyl-CoA</name>
        <dbReference type="ChEBI" id="CHEBI:57288"/>
    </ligand>
</feature>
<evidence type="ECO:0000256" key="4">
    <source>
        <dbReference type="ARBA" id="ARBA00023315"/>
    </source>
</evidence>
<dbReference type="GO" id="GO:0016746">
    <property type="term" value="F:acyltransferase activity"/>
    <property type="evidence" value="ECO:0007669"/>
    <property type="project" value="UniProtKB-KW"/>
</dbReference>
<feature type="active site" description="Proton acceptor; via carboxylate" evidence="5">
    <location>
        <position position="413"/>
    </location>
</feature>
<dbReference type="Pfam" id="PF13530">
    <property type="entry name" value="SCP2_2"/>
    <property type="match status" value="1"/>
</dbReference>
<dbReference type="InterPro" id="IPR051554">
    <property type="entry name" value="Acetyltransferase_Eis"/>
</dbReference>
<dbReference type="PANTHER" id="PTHR37817">
    <property type="entry name" value="N-ACETYLTRANSFERASE EIS"/>
    <property type="match status" value="1"/>
</dbReference>
<dbReference type="Pfam" id="PF17668">
    <property type="entry name" value="Acetyltransf_17"/>
    <property type="match status" value="1"/>
</dbReference>
<dbReference type="EMBL" id="CP136137">
    <property type="protein sequence ID" value="WYY08195.1"/>
    <property type="molecule type" value="Genomic_DNA"/>
</dbReference>
<reference evidence="7 8" key="1">
    <citation type="journal article" date="2023" name="Virus Evol.">
        <title>Computational host range prediction-The good, the bad, and the ugly.</title>
        <authorList>
            <person name="Howell A.A."/>
            <person name="Versoza C.J."/>
            <person name="Pfeifer S.P."/>
        </authorList>
    </citation>
    <scope>NUCLEOTIDE SEQUENCE [LARGE SCALE GENOMIC DNA]</scope>
    <source>
        <strain evidence="7 8">1610/1b</strain>
    </source>
</reference>
<feature type="binding site" evidence="5">
    <location>
        <begin position="134"/>
        <end position="135"/>
    </location>
    <ligand>
        <name>acetyl-CoA</name>
        <dbReference type="ChEBI" id="CHEBI:57288"/>
    </ligand>
</feature>
<proteinExistence type="inferred from homology"/>
<dbReference type="InterPro" id="IPR000182">
    <property type="entry name" value="GNAT_dom"/>
</dbReference>
<keyword evidence="3 5" id="KW-0808">Transferase</keyword>
<evidence type="ECO:0000313" key="8">
    <source>
        <dbReference type="Proteomes" id="UP001479933"/>
    </source>
</evidence>
<dbReference type="InterPro" id="IPR025559">
    <property type="entry name" value="Eis_dom"/>
</dbReference>